<evidence type="ECO:0000313" key="16">
    <source>
        <dbReference type="EMBL" id="ATF27106.1"/>
    </source>
</evidence>
<evidence type="ECO:0000256" key="4">
    <source>
        <dbReference type="ARBA" id="ARBA00012086"/>
    </source>
</evidence>
<dbReference type="GO" id="GO:0019877">
    <property type="term" value="P:diaminopimelate biosynthetic process"/>
    <property type="evidence" value="ECO:0007669"/>
    <property type="project" value="UniProtKB-UniRule"/>
</dbReference>
<evidence type="ECO:0000256" key="6">
    <source>
        <dbReference type="ARBA" id="ARBA00022605"/>
    </source>
</evidence>
<dbReference type="OrthoDB" id="9782828at2"/>
<dbReference type="Pfam" id="PF00701">
    <property type="entry name" value="DHDPS"/>
    <property type="match status" value="1"/>
</dbReference>
<dbReference type="InterPro" id="IPR020624">
    <property type="entry name" value="Schiff_base-form_aldolases_CS"/>
</dbReference>
<comment type="subcellular location">
    <subcellularLocation>
        <location evidence="12">Cytoplasm</location>
    </subcellularLocation>
</comment>
<dbReference type="SUPFAM" id="SSF51569">
    <property type="entry name" value="Aldolase"/>
    <property type="match status" value="1"/>
</dbReference>
<gene>
    <name evidence="12" type="primary">dapA</name>
    <name evidence="16" type="ORF">CNY62_12430</name>
</gene>
<dbReference type="PROSITE" id="PS00666">
    <property type="entry name" value="DHDPS_2"/>
    <property type="match status" value="1"/>
</dbReference>
<dbReference type="STRING" id="2756.BFR44_03695"/>
<feature type="site" description="Part of a proton relay during catalysis" evidence="12">
    <location>
        <position position="108"/>
    </location>
</feature>
<dbReference type="PANTHER" id="PTHR12128">
    <property type="entry name" value="DIHYDRODIPICOLINATE SYNTHASE"/>
    <property type="match status" value="1"/>
</dbReference>
<dbReference type="KEGG" id="bths:CNY62_12430"/>
<comment type="subunit">
    <text evidence="12">Homotetramer; dimer of dimers.</text>
</comment>
<dbReference type="EMBL" id="CP023483">
    <property type="protein sequence ID" value="ATF27106.1"/>
    <property type="molecule type" value="Genomic_DNA"/>
</dbReference>
<evidence type="ECO:0000256" key="1">
    <source>
        <dbReference type="ARBA" id="ARBA00003294"/>
    </source>
</evidence>
<dbReference type="UniPathway" id="UPA00034">
    <property type="reaction ID" value="UER00017"/>
</dbReference>
<dbReference type="EC" id="4.3.3.7" evidence="4 12"/>
<dbReference type="PRINTS" id="PR00146">
    <property type="entry name" value="DHPICSNTHASE"/>
</dbReference>
<dbReference type="InterPro" id="IPR005263">
    <property type="entry name" value="DapA"/>
</dbReference>
<evidence type="ECO:0000313" key="17">
    <source>
        <dbReference type="Proteomes" id="UP000243591"/>
    </source>
</evidence>
<dbReference type="Gene3D" id="3.20.20.70">
    <property type="entry name" value="Aldolase class I"/>
    <property type="match status" value="1"/>
</dbReference>
<organism evidence="16 17">
    <name type="scientific">Brochothrix thermosphacta</name>
    <name type="common">Microbacterium thermosphactum</name>
    <dbReference type="NCBI Taxonomy" id="2756"/>
    <lineage>
        <taxon>Bacteria</taxon>
        <taxon>Bacillati</taxon>
        <taxon>Bacillota</taxon>
        <taxon>Bacilli</taxon>
        <taxon>Bacillales</taxon>
        <taxon>Listeriaceae</taxon>
        <taxon>Brochothrix</taxon>
    </lineage>
</organism>
<dbReference type="InterPro" id="IPR013785">
    <property type="entry name" value="Aldolase_TIM"/>
</dbReference>
<evidence type="ECO:0000256" key="14">
    <source>
        <dbReference type="PIRSR" id="PIRSR001365-1"/>
    </source>
</evidence>
<feature type="site" description="Part of a proton relay during catalysis" evidence="12">
    <location>
        <position position="45"/>
    </location>
</feature>
<keyword evidence="9 12" id="KW-0456">Lyase</keyword>
<evidence type="ECO:0000256" key="10">
    <source>
        <dbReference type="ARBA" id="ARBA00023270"/>
    </source>
</evidence>
<keyword evidence="17" id="KW-1185">Reference proteome</keyword>
<reference evidence="16 17" key="1">
    <citation type="submission" date="2017-09" db="EMBL/GenBank/DDBJ databases">
        <title>Complete Genome Sequences of Two Strains of the Meat Spoilage Bacterium Brochothrix thermosphacta Isolated from Ground Chicken.</title>
        <authorList>
            <person name="Paoli G.C."/>
            <person name="Wijey C."/>
            <person name="Chen C.-Y."/>
            <person name="Nguyen L."/>
            <person name="Yan X."/>
            <person name="Irwin P.L."/>
        </authorList>
    </citation>
    <scope>NUCLEOTIDE SEQUENCE [LARGE SCALE GENOMIC DNA]</scope>
    <source>
        <strain evidence="16 17">BI</strain>
    </source>
</reference>
<protein>
    <recommendedName>
        <fullName evidence="4 12">4-hydroxy-tetrahydrodipicolinate synthase</fullName>
        <shortName evidence="12">HTPA synthase</shortName>
        <ecNumber evidence="4 12">4.3.3.7</ecNumber>
    </recommendedName>
</protein>
<dbReference type="CDD" id="cd00950">
    <property type="entry name" value="DHDPS"/>
    <property type="match status" value="1"/>
</dbReference>
<dbReference type="Proteomes" id="UP000243591">
    <property type="component" value="Chromosome"/>
</dbReference>
<evidence type="ECO:0000256" key="12">
    <source>
        <dbReference type="HAMAP-Rule" id="MF_00418"/>
    </source>
</evidence>
<dbReference type="RefSeq" id="WP_069125900.1">
    <property type="nucleotide sequence ID" value="NZ_CP023483.1"/>
</dbReference>
<evidence type="ECO:0000256" key="8">
    <source>
        <dbReference type="ARBA" id="ARBA00023154"/>
    </source>
</evidence>
<keyword evidence="7 12" id="KW-0220">Diaminopimelate biosynthesis</keyword>
<proteinExistence type="inferred from homology"/>
<dbReference type="SMART" id="SM01130">
    <property type="entry name" value="DHDPS"/>
    <property type="match status" value="1"/>
</dbReference>
<keyword evidence="6 12" id="KW-0028">Amino-acid biosynthesis</keyword>
<dbReference type="GO" id="GO:0008840">
    <property type="term" value="F:4-hydroxy-tetrahydrodipicolinate synthase activity"/>
    <property type="evidence" value="ECO:0007669"/>
    <property type="project" value="UniProtKB-UniRule"/>
</dbReference>
<dbReference type="PIRSF" id="PIRSF001365">
    <property type="entry name" value="DHDPS"/>
    <property type="match status" value="1"/>
</dbReference>
<evidence type="ECO:0000256" key="2">
    <source>
        <dbReference type="ARBA" id="ARBA00005120"/>
    </source>
</evidence>
<evidence type="ECO:0000256" key="11">
    <source>
        <dbReference type="ARBA" id="ARBA00047836"/>
    </source>
</evidence>
<keyword evidence="8 12" id="KW-0457">Lysine biosynthesis</keyword>
<dbReference type="GO" id="GO:0005829">
    <property type="term" value="C:cytosol"/>
    <property type="evidence" value="ECO:0007669"/>
    <property type="project" value="TreeGrafter"/>
</dbReference>
<accession>A0A1D2KR53</accession>
<dbReference type="AlphaFoldDB" id="A0A1D2KR53"/>
<sequence>MKFGKVMTAMVTPFDAEGKITEELTTQLVNYLIDNGSDGLIVAGTTGESPTLSHDEKLDLFSYAIKAAAGRVPIILGTGSNNTAESVSFTKEVADLGADGVLAVVPYYNKPSQAGIYAHYKAIAAATDLPVVVYNIPGRSAVKIELDTLVELAKIPNITAVKDCTADFAMLAQLQSKVGDQLAIYSGEDALTLPLYAVGGSGVISVSSHVVGTEMQAMLNAFDAGDVARAQQLHRDLMPVIGACFSVPSPAPVKFWLNKQGIETGEPRLPIIAVTDEEATIIEKSITDFKEKQH</sequence>
<evidence type="ECO:0000256" key="15">
    <source>
        <dbReference type="PIRSR" id="PIRSR001365-2"/>
    </source>
</evidence>
<comment type="pathway">
    <text evidence="2 12">Amino-acid biosynthesis; L-lysine biosynthesis via DAP pathway; (S)-tetrahydrodipicolinate from L-aspartate: step 3/4.</text>
</comment>
<dbReference type="HAMAP" id="MF_00418">
    <property type="entry name" value="DapA"/>
    <property type="match status" value="1"/>
</dbReference>
<evidence type="ECO:0000256" key="5">
    <source>
        <dbReference type="ARBA" id="ARBA00022490"/>
    </source>
</evidence>
<comment type="similarity">
    <text evidence="3 12 13">Belongs to the DapA family.</text>
</comment>
<comment type="caution">
    <text evidence="12">Was originally thought to be a dihydrodipicolinate synthase (DHDPS), catalyzing the condensation of (S)-aspartate-beta-semialdehyde [(S)-ASA] and pyruvate to dihydrodipicolinate (DHDP). However, it was shown in E.coli that the product of the enzymatic reaction is not dihydrodipicolinate but in fact (4S)-4-hydroxy-2,3,4,5-tetrahydro-(2S)-dipicolinic acid (HTPA), and that the consecutive dehydration reaction leading to DHDP is not spontaneous but catalyzed by DapB.</text>
</comment>
<feature type="binding site" evidence="12 15">
    <location>
        <position position="46"/>
    </location>
    <ligand>
        <name>pyruvate</name>
        <dbReference type="ChEBI" id="CHEBI:15361"/>
    </ligand>
</feature>
<feature type="binding site" evidence="12 15">
    <location>
        <position position="204"/>
    </location>
    <ligand>
        <name>pyruvate</name>
        <dbReference type="ChEBI" id="CHEBI:15361"/>
    </ligand>
</feature>
<feature type="active site" description="Proton donor/acceptor" evidence="12 14">
    <location>
        <position position="134"/>
    </location>
</feature>
<dbReference type="PROSITE" id="PS00665">
    <property type="entry name" value="DHDPS_1"/>
    <property type="match status" value="1"/>
</dbReference>
<comment type="catalytic activity">
    <reaction evidence="11 12">
        <text>L-aspartate 4-semialdehyde + pyruvate = (2S,4S)-4-hydroxy-2,3,4,5-tetrahydrodipicolinate + H2O + H(+)</text>
        <dbReference type="Rhea" id="RHEA:34171"/>
        <dbReference type="ChEBI" id="CHEBI:15361"/>
        <dbReference type="ChEBI" id="CHEBI:15377"/>
        <dbReference type="ChEBI" id="CHEBI:15378"/>
        <dbReference type="ChEBI" id="CHEBI:67139"/>
        <dbReference type="ChEBI" id="CHEBI:537519"/>
        <dbReference type="EC" id="4.3.3.7"/>
    </reaction>
</comment>
<dbReference type="GO" id="GO:0009089">
    <property type="term" value="P:lysine biosynthetic process via diaminopimelate"/>
    <property type="evidence" value="ECO:0007669"/>
    <property type="project" value="UniProtKB-UniRule"/>
</dbReference>
<evidence type="ECO:0000256" key="3">
    <source>
        <dbReference type="ARBA" id="ARBA00007592"/>
    </source>
</evidence>
<evidence type="ECO:0000256" key="7">
    <source>
        <dbReference type="ARBA" id="ARBA00022915"/>
    </source>
</evidence>
<dbReference type="InterPro" id="IPR020625">
    <property type="entry name" value="Schiff_base-form_aldolases_AS"/>
</dbReference>
<dbReference type="InterPro" id="IPR002220">
    <property type="entry name" value="DapA-like"/>
</dbReference>
<comment type="function">
    <text evidence="1 12">Catalyzes the condensation of (S)-aspartate-beta-semialdehyde [(S)-ASA] and pyruvate to 4-hydroxy-tetrahydrodipicolinate (HTPA).</text>
</comment>
<keyword evidence="5 12" id="KW-0963">Cytoplasm</keyword>
<dbReference type="PANTHER" id="PTHR12128:SF66">
    <property type="entry name" value="4-HYDROXY-2-OXOGLUTARATE ALDOLASE, MITOCHONDRIAL"/>
    <property type="match status" value="1"/>
</dbReference>
<keyword evidence="10 12" id="KW-0704">Schiff base</keyword>
<evidence type="ECO:0000256" key="13">
    <source>
        <dbReference type="PIRNR" id="PIRNR001365"/>
    </source>
</evidence>
<feature type="active site" description="Schiff-base intermediate with substrate" evidence="12 14">
    <location>
        <position position="162"/>
    </location>
</feature>
<name>A0A1D2KR53_BROTH</name>
<dbReference type="NCBIfam" id="TIGR00674">
    <property type="entry name" value="dapA"/>
    <property type="match status" value="1"/>
</dbReference>
<evidence type="ECO:0000256" key="9">
    <source>
        <dbReference type="ARBA" id="ARBA00023239"/>
    </source>
</evidence>